<dbReference type="Proteomes" id="UP000243686">
    <property type="component" value="Unassembled WGS sequence"/>
</dbReference>
<dbReference type="InterPro" id="IPR014756">
    <property type="entry name" value="Ig_E-set"/>
</dbReference>
<proteinExistence type="predicted"/>
<feature type="non-terminal residue" evidence="2">
    <location>
        <position position="112"/>
    </location>
</feature>
<dbReference type="AlphaFoldDB" id="A0A1S8WX05"/>
<organism evidence="2 3">
    <name type="scientific">Opisthorchis viverrini</name>
    <name type="common">Southeast Asian liver fluke</name>
    <dbReference type="NCBI Taxonomy" id="6198"/>
    <lineage>
        <taxon>Eukaryota</taxon>
        <taxon>Metazoa</taxon>
        <taxon>Spiralia</taxon>
        <taxon>Lophotrochozoa</taxon>
        <taxon>Platyhelminthes</taxon>
        <taxon>Trematoda</taxon>
        <taxon>Digenea</taxon>
        <taxon>Opisthorchiida</taxon>
        <taxon>Opisthorchiata</taxon>
        <taxon>Opisthorchiidae</taxon>
        <taxon>Opisthorchis</taxon>
    </lineage>
</organism>
<protein>
    <recommendedName>
        <fullName evidence="1">MD-2-related lipid-recognition domain-containing protein</fullName>
    </recommendedName>
</protein>
<keyword evidence="3" id="KW-1185">Reference proteome</keyword>
<evidence type="ECO:0000313" key="3">
    <source>
        <dbReference type="Proteomes" id="UP000243686"/>
    </source>
</evidence>
<dbReference type="Gene3D" id="2.60.40.770">
    <property type="match status" value="1"/>
</dbReference>
<evidence type="ECO:0000313" key="2">
    <source>
        <dbReference type="EMBL" id="OON18941.1"/>
    </source>
</evidence>
<dbReference type="Pfam" id="PF02221">
    <property type="entry name" value="E1_DerP2_DerF2"/>
    <property type="match status" value="1"/>
</dbReference>
<dbReference type="EMBL" id="KV893711">
    <property type="protein sequence ID" value="OON18941.1"/>
    <property type="molecule type" value="Genomic_DNA"/>
</dbReference>
<evidence type="ECO:0000259" key="1">
    <source>
        <dbReference type="Pfam" id="PF02221"/>
    </source>
</evidence>
<dbReference type="InterPro" id="IPR003172">
    <property type="entry name" value="ML_dom"/>
</dbReference>
<dbReference type="SUPFAM" id="SSF81296">
    <property type="entry name" value="E set domains"/>
    <property type="match status" value="1"/>
</dbReference>
<gene>
    <name evidence="2" type="ORF">X801_05198</name>
</gene>
<reference evidence="2 3" key="1">
    <citation type="submission" date="2015-03" db="EMBL/GenBank/DDBJ databases">
        <title>Draft genome of the nematode, Opisthorchis viverrini.</title>
        <authorList>
            <person name="Mitreva M."/>
        </authorList>
    </citation>
    <scope>NUCLEOTIDE SEQUENCE [LARGE SCALE GENOMIC DNA]</scope>
    <source>
        <strain evidence="2">Khon Kaen</strain>
    </source>
</reference>
<accession>A0A1S8WX05</accession>
<name>A0A1S8WX05_OPIVI</name>
<sequence length="112" mass="12226">MPLRNLSRLFHAPTLIPGSINVVVTSVDVSPCNSDPCTLVKGTSVTIRILFRGLARIFPGGSRFEGSYDGGPTTIPFPPNGVCTRLNRPCPIQPGQRYIYHYTAVVPEDLRT</sequence>
<feature type="domain" description="MD-2-related lipid-recognition" evidence="1">
    <location>
        <begin position="22"/>
        <end position="109"/>
    </location>
</feature>